<evidence type="ECO:0000256" key="1">
    <source>
        <dbReference type="SAM" id="MobiDB-lite"/>
    </source>
</evidence>
<dbReference type="AlphaFoldDB" id="A0A2R6QEY5"/>
<evidence type="ECO:0000313" key="2">
    <source>
        <dbReference type="EMBL" id="PSS06642.1"/>
    </source>
</evidence>
<name>A0A2R6QEY5_9APHY</name>
<organism evidence="2 3">
    <name type="scientific">Hermanssonia centrifuga</name>
    <dbReference type="NCBI Taxonomy" id="98765"/>
    <lineage>
        <taxon>Eukaryota</taxon>
        <taxon>Fungi</taxon>
        <taxon>Dikarya</taxon>
        <taxon>Basidiomycota</taxon>
        <taxon>Agaricomycotina</taxon>
        <taxon>Agaricomycetes</taxon>
        <taxon>Polyporales</taxon>
        <taxon>Meruliaceae</taxon>
        <taxon>Hermanssonia</taxon>
    </lineage>
</organism>
<accession>A0A2R6QEY5</accession>
<dbReference type="Proteomes" id="UP000186601">
    <property type="component" value="Unassembled WGS sequence"/>
</dbReference>
<evidence type="ECO:0000313" key="3">
    <source>
        <dbReference type="Proteomes" id="UP000186601"/>
    </source>
</evidence>
<feature type="compositionally biased region" description="Acidic residues" evidence="1">
    <location>
        <begin position="213"/>
        <end position="226"/>
    </location>
</feature>
<dbReference type="EMBL" id="MLYV02000358">
    <property type="protein sequence ID" value="PSS06642.1"/>
    <property type="molecule type" value="Genomic_DNA"/>
</dbReference>
<comment type="caution">
    <text evidence="2">The sequence shown here is derived from an EMBL/GenBank/DDBJ whole genome shotgun (WGS) entry which is preliminary data.</text>
</comment>
<feature type="compositionally biased region" description="Basic residues" evidence="1">
    <location>
        <begin position="231"/>
        <end position="252"/>
    </location>
</feature>
<feature type="region of interest" description="Disordered" evidence="1">
    <location>
        <begin position="209"/>
        <end position="266"/>
    </location>
</feature>
<protein>
    <submittedName>
        <fullName evidence="2">Uncharacterized protein</fullName>
    </submittedName>
</protein>
<sequence>MAWELIEDMADRELKDYRPIPHLLRHDFESLFYLSLWCAVTMPVTWDEMKKKKIYRLYIRGWESGTLRSIADRKKVLCGTVGQTDKIAFPPACEGLRPWFRDWNALLATAAMRLEHHRLEKYHADKTNDTLFDEETIGGTLSTESIRRVLSGGKVRRMKLVYAEPEEFVEPGTSRAGDEHLSSHVPAEFLGEVNDNREVEEVQEFEELKIPEESDVAENTSDDLLEEPSKVPRRPNVKERTKRVPKPRKVTTTRKTAEAKKSIADQKPTTARRVAETKKVKSITKTTRKIIASPIRGRETAGPATVTRRITRSMTKGVAARVSR</sequence>
<proteinExistence type="predicted"/>
<dbReference type="OrthoDB" id="5584477at2759"/>
<feature type="compositionally biased region" description="Basic and acidic residues" evidence="1">
    <location>
        <begin position="255"/>
        <end position="264"/>
    </location>
</feature>
<keyword evidence="3" id="KW-1185">Reference proteome</keyword>
<gene>
    <name evidence="2" type="ORF">PHLCEN_2v3598</name>
</gene>
<reference evidence="2 3" key="1">
    <citation type="submission" date="2018-02" db="EMBL/GenBank/DDBJ databases">
        <title>Genome sequence of the basidiomycete white-rot fungus Phlebia centrifuga.</title>
        <authorList>
            <person name="Granchi Z."/>
            <person name="Peng M."/>
            <person name="de Vries R.P."/>
            <person name="Hilden K."/>
            <person name="Makela M.R."/>
            <person name="Grigoriev I."/>
            <person name="Riley R."/>
        </authorList>
    </citation>
    <scope>NUCLEOTIDE SEQUENCE [LARGE SCALE GENOMIC DNA]</scope>
    <source>
        <strain evidence="2 3">FBCC195</strain>
    </source>
</reference>